<keyword evidence="4" id="KW-0804">Transcription</keyword>
<dbReference type="Gene3D" id="3.40.190.290">
    <property type="match status" value="1"/>
</dbReference>
<evidence type="ECO:0000313" key="6">
    <source>
        <dbReference type="EMBL" id="MBY8824043.1"/>
    </source>
</evidence>
<dbReference type="InterPro" id="IPR000847">
    <property type="entry name" value="LysR_HTH_N"/>
</dbReference>
<dbReference type="RefSeq" id="WP_222991139.1">
    <property type="nucleotide sequence ID" value="NZ_JAINVV010000008.1"/>
</dbReference>
<dbReference type="SUPFAM" id="SSF46785">
    <property type="entry name" value="Winged helix' DNA-binding domain"/>
    <property type="match status" value="1"/>
</dbReference>
<evidence type="ECO:0000259" key="5">
    <source>
        <dbReference type="PROSITE" id="PS50931"/>
    </source>
</evidence>
<keyword evidence="7" id="KW-1185">Reference proteome</keyword>
<dbReference type="InterPro" id="IPR005119">
    <property type="entry name" value="LysR_subst-bd"/>
</dbReference>
<gene>
    <name evidence="6" type="ORF">K7G82_17190</name>
</gene>
<dbReference type="Pfam" id="PF00126">
    <property type="entry name" value="HTH_1"/>
    <property type="match status" value="1"/>
</dbReference>
<dbReference type="EMBL" id="JAINVV010000008">
    <property type="protein sequence ID" value="MBY8824043.1"/>
    <property type="molecule type" value="Genomic_DNA"/>
</dbReference>
<dbReference type="PANTHER" id="PTHR30419:SF31">
    <property type="entry name" value="BLR3139 PROTEIN"/>
    <property type="match status" value="1"/>
</dbReference>
<dbReference type="CDD" id="cd05466">
    <property type="entry name" value="PBP2_LTTR_substrate"/>
    <property type="match status" value="1"/>
</dbReference>
<dbReference type="InterPro" id="IPR036390">
    <property type="entry name" value="WH_DNA-bd_sf"/>
</dbReference>
<organism evidence="6 7">
    <name type="scientific">Sphingomonas colocasiae</name>
    <dbReference type="NCBI Taxonomy" id="1848973"/>
    <lineage>
        <taxon>Bacteria</taxon>
        <taxon>Pseudomonadati</taxon>
        <taxon>Pseudomonadota</taxon>
        <taxon>Alphaproteobacteria</taxon>
        <taxon>Sphingomonadales</taxon>
        <taxon>Sphingomonadaceae</taxon>
        <taxon>Sphingomonas</taxon>
    </lineage>
</organism>
<reference evidence="6 7" key="1">
    <citation type="submission" date="2021-08" db="EMBL/GenBank/DDBJ databases">
        <authorList>
            <person name="Tuo L."/>
        </authorList>
    </citation>
    <scope>NUCLEOTIDE SEQUENCE [LARGE SCALE GENOMIC DNA]</scope>
    <source>
        <strain evidence="6 7">JCM 31229</strain>
    </source>
</reference>
<accession>A0ABS7PS42</accession>
<dbReference type="SUPFAM" id="SSF53850">
    <property type="entry name" value="Periplasmic binding protein-like II"/>
    <property type="match status" value="1"/>
</dbReference>
<evidence type="ECO:0000256" key="4">
    <source>
        <dbReference type="ARBA" id="ARBA00023163"/>
    </source>
</evidence>
<keyword evidence="2" id="KW-0805">Transcription regulation</keyword>
<evidence type="ECO:0000256" key="1">
    <source>
        <dbReference type="ARBA" id="ARBA00009437"/>
    </source>
</evidence>
<dbReference type="Gene3D" id="1.10.10.10">
    <property type="entry name" value="Winged helix-like DNA-binding domain superfamily/Winged helix DNA-binding domain"/>
    <property type="match status" value="1"/>
</dbReference>
<comment type="caution">
    <text evidence="6">The sequence shown here is derived from an EMBL/GenBank/DDBJ whole genome shotgun (WGS) entry which is preliminary data.</text>
</comment>
<evidence type="ECO:0000256" key="3">
    <source>
        <dbReference type="ARBA" id="ARBA00023125"/>
    </source>
</evidence>
<dbReference type="InterPro" id="IPR036388">
    <property type="entry name" value="WH-like_DNA-bd_sf"/>
</dbReference>
<dbReference type="PROSITE" id="PS50931">
    <property type="entry name" value="HTH_LYSR"/>
    <property type="match status" value="1"/>
</dbReference>
<dbReference type="PRINTS" id="PR00039">
    <property type="entry name" value="HTHLYSR"/>
</dbReference>
<sequence length="302" mass="33048">MQLRFLDYFVALAREKHFARAAEACHVTQPTLSAGIAALEEMLGKRLVVRDRRFIDLTPEGHAILPFARQLLADHEGLRRAIDAPAGPLRGELRIGSIPAAMPCIGHLMRALRAQHPRLQVTIRSLTSREIERALLDYELEAGLTYLHDDPPAQVRAVPLYSERYMFATRTDSPLGTSDAVTWRDVAATPLCLLHQGMQNRRILDAHLARLGLAITPVATADSYVALLSMVAHGGLSSIVTDSHAEFVAGDPELRVIEIVDPAPPNSIGLVVLDREPLSPLARAALAVAETIELTASLRARR</sequence>
<proteinExistence type="inferred from homology"/>
<evidence type="ECO:0000256" key="2">
    <source>
        <dbReference type="ARBA" id="ARBA00023015"/>
    </source>
</evidence>
<dbReference type="PANTHER" id="PTHR30419">
    <property type="entry name" value="HTH-TYPE TRANSCRIPTIONAL REGULATOR YBHD"/>
    <property type="match status" value="1"/>
</dbReference>
<name>A0ABS7PS42_9SPHN</name>
<dbReference type="InterPro" id="IPR050950">
    <property type="entry name" value="HTH-type_LysR_regulators"/>
</dbReference>
<comment type="similarity">
    <text evidence="1">Belongs to the LysR transcriptional regulatory family.</text>
</comment>
<protein>
    <submittedName>
        <fullName evidence="6">LysR family transcriptional regulator</fullName>
    </submittedName>
</protein>
<feature type="domain" description="HTH lysR-type" evidence="5">
    <location>
        <begin position="1"/>
        <end position="58"/>
    </location>
</feature>
<evidence type="ECO:0000313" key="7">
    <source>
        <dbReference type="Proteomes" id="UP000706039"/>
    </source>
</evidence>
<keyword evidence="3" id="KW-0238">DNA-binding</keyword>
<dbReference type="Proteomes" id="UP000706039">
    <property type="component" value="Unassembled WGS sequence"/>
</dbReference>
<dbReference type="Pfam" id="PF03466">
    <property type="entry name" value="LysR_substrate"/>
    <property type="match status" value="1"/>
</dbReference>